<dbReference type="Proteomes" id="UP000199199">
    <property type="component" value="Unassembled WGS sequence"/>
</dbReference>
<protein>
    <recommendedName>
        <fullName evidence="1">DUF8009 domain-containing protein</fullName>
    </recommendedName>
</protein>
<evidence type="ECO:0000313" key="2">
    <source>
        <dbReference type="EMBL" id="SFS47449.1"/>
    </source>
</evidence>
<dbReference type="InterPro" id="IPR058322">
    <property type="entry name" value="DUF8009"/>
</dbReference>
<dbReference type="RefSeq" id="WP_092902244.1">
    <property type="nucleotide sequence ID" value="NZ_FOZS01000001.1"/>
</dbReference>
<dbReference type="OrthoDB" id="199191at2157"/>
<keyword evidence="3" id="KW-1185">Reference proteome</keyword>
<evidence type="ECO:0000259" key="1">
    <source>
        <dbReference type="Pfam" id="PF26033"/>
    </source>
</evidence>
<dbReference type="AlphaFoldDB" id="A0A1I6Q4N7"/>
<dbReference type="EMBL" id="FOZS01000001">
    <property type="protein sequence ID" value="SFS47449.1"/>
    <property type="molecule type" value="Genomic_DNA"/>
</dbReference>
<name>A0A1I6Q4N7_9EURY</name>
<evidence type="ECO:0000313" key="3">
    <source>
        <dbReference type="Proteomes" id="UP000199199"/>
    </source>
</evidence>
<gene>
    <name evidence="2" type="ORF">SAMN04488556_0980</name>
</gene>
<feature type="domain" description="DUF8009" evidence="1">
    <location>
        <begin position="3"/>
        <end position="140"/>
    </location>
</feature>
<sequence>MSDQDPSSIRSIAVATEDVVDAAIYTRENPGTAVLRMTPPFHGRMRARLHVFHDEGGRVSEAIHLEPDDLLADAVLEAYPSFDDRSEDDRDEDPDRIRKRRERALETWRERAADAILDAVVLGRVDGIDGGHRVDVKRLG</sequence>
<organism evidence="2 3">
    <name type="scientific">Halostagnicola kamekurae</name>
    <dbReference type="NCBI Taxonomy" id="619731"/>
    <lineage>
        <taxon>Archaea</taxon>
        <taxon>Methanobacteriati</taxon>
        <taxon>Methanobacteriota</taxon>
        <taxon>Stenosarchaea group</taxon>
        <taxon>Halobacteria</taxon>
        <taxon>Halobacteriales</taxon>
        <taxon>Natrialbaceae</taxon>
        <taxon>Halostagnicola</taxon>
    </lineage>
</organism>
<dbReference type="Pfam" id="PF26033">
    <property type="entry name" value="DUF8009"/>
    <property type="match status" value="1"/>
</dbReference>
<accession>A0A1I6Q4N7</accession>
<proteinExistence type="predicted"/>
<reference evidence="3" key="1">
    <citation type="submission" date="2016-10" db="EMBL/GenBank/DDBJ databases">
        <authorList>
            <person name="Varghese N."/>
            <person name="Submissions S."/>
        </authorList>
    </citation>
    <scope>NUCLEOTIDE SEQUENCE [LARGE SCALE GENOMIC DNA]</scope>
    <source>
        <strain evidence="3">DSM 22427</strain>
    </source>
</reference>